<evidence type="ECO:0000256" key="2">
    <source>
        <dbReference type="PROSITE-ProRule" id="PRU10141"/>
    </source>
</evidence>
<keyword evidence="2" id="KW-0067">ATP-binding</keyword>
<comment type="similarity">
    <text evidence="1">Belongs to the protein kinase superfamily. STE Ser/Thr protein kinase family. STE20 subfamily.</text>
</comment>
<dbReference type="SUPFAM" id="SSF56112">
    <property type="entry name" value="Protein kinase-like (PK-like)"/>
    <property type="match status" value="1"/>
</dbReference>
<dbReference type="PROSITE" id="PS50011">
    <property type="entry name" value="PROTEIN_KINASE_DOM"/>
    <property type="match status" value="1"/>
</dbReference>
<name>A0A1R2BYJ7_9CILI</name>
<dbReference type="InterPro" id="IPR000719">
    <property type="entry name" value="Prot_kinase_dom"/>
</dbReference>
<gene>
    <name evidence="5" type="ORF">SteCoe_17573</name>
</gene>
<evidence type="ECO:0000256" key="3">
    <source>
        <dbReference type="SAM" id="MobiDB-lite"/>
    </source>
</evidence>
<keyword evidence="2" id="KW-0547">Nucleotide-binding</keyword>
<dbReference type="PANTHER" id="PTHR48014">
    <property type="entry name" value="SERINE/THREONINE-PROTEIN KINASE FRAY2"/>
    <property type="match status" value="1"/>
</dbReference>
<keyword evidence="6" id="KW-1185">Reference proteome</keyword>
<dbReference type="InterPro" id="IPR011009">
    <property type="entry name" value="Kinase-like_dom_sf"/>
</dbReference>
<dbReference type="Proteomes" id="UP000187209">
    <property type="component" value="Unassembled WGS sequence"/>
</dbReference>
<protein>
    <recommendedName>
        <fullName evidence="4">Protein kinase domain-containing protein</fullName>
    </recommendedName>
</protein>
<dbReference type="AlphaFoldDB" id="A0A1R2BYJ7"/>
<sequence>MMTYYDWPMHREGYDLDSQIGYGSFGSVHSAFVKEGPHTEEKVAIKIIELEQFPDHNLEKIRKEIQIMRLSSHPNILNHYVCFTTQTQLWMVMPLMDCGSIGNILKYYYRGGIQDEILVATILKEVLQGLEYFHEHNQIHRDVKAGNILLSRDGKIYLGDFGVASNLRVGKNAKTFTGSPCWMAPEVIESDSNNGYDFKADIWSFGITAIELVKGVPPLIEHPPMKIILMVKNSNPPQLGKDDDYDSSFKELVNSCLQKDPSRRPTAETLLKKRFFHKARDFEYVYTHLSQILPPLETMVNIPRSFLGLVQERKNSESDSWDFNVSSGNNSKSKNEDPLAGIGTDEEDPLDDIQEIDD</sequence>
<dbReference type="OrthoDB" id="8693905at2759"/>
<dbReference type="GO" id="GO:0043539">
    <property type="term" value="F:protein serine/threonine kinase activator activity"/>
    <property type="evidence" value="ECO:0007669"/>
    <property type="project" value="InterPro"/>
</dbReference>
<feature type="binding site" evidence="2">
    <location>
        <position position="46"/>
    </location>
    <ligand>
        <name>ATP</name>
        <dbReference type="ChEBI" id="CHEBI:30616"/>
    </ligand>
</feature>
<feature type="compositionally biased region" description="Acidic residues" evidence="3">
    <location>
        <begin position="344"/>
        <end position="358"/>
    </location>
</feature>
<evidence type="ECO:0000313" key="6">
    <source>
        <dbReference type="Proteomes" id="UP000187209"/>
    </source>
</evidence>
<comment type="caution">
    <text evidence="5">The sequence shown here is derived from an EMBL/GenBank/DDBJ whole genome shotgun (WGS) entry which is preliminary data.</text>
</comment>
<proteinExistence type="inferred from homology"/>
<dbReference type="SMART" id="SM00220">
    <property type="entry name" value="S_TKc"/>
    <property type="match status" value="1"/>
</dbReference>
<dbReference type="PANTHER" id="PTHR48014:SF21">
    <property type="entry name" value="SERINE_THREONINE-PROTEIN KINASE FRAY2"/>
    <property type="match status" value="1"/>
</dbReference>
<dbReference type="GO" id="GO:0005524">
    <property type="term" value="F:ATP binding"/>
    <property type="evidence" value="ECO:0007669"/>
    <property type="project" value="UniProtKB-UniRule"/>
</dbReference>
<dbReference type="PROSITE" id="PS00107">
    <property type="entry name" value="PROTEIN_KINASE_ATP"/>
    <property type="match status" value="1"/>
</dbReference>
<evidence type="ECO:0000256" key="1">
    <source>
        <dbReference type="ARBA" id="ARBA00008874"/>
    </source>
</evidence>
<reference evidence="5 6" key="1">
    <citation type="submission" date="2016-11" db="EMBL/GenBank/DDBJ databases">
        <title>The macronuclear genome of Stentor coeruleus: a giant cell with tiny introns.</title>
        <authorList>
            <person name="Slabodnick M."/>
            <person name="Ruby J.G."/>
            <person name="Reiff S.B."/>
            <person name="Swart E.C."/>
            <person name="Gosai S."/>
            <person name="Prabakaran S."/>
            <person name="Witkowska E."/>
            <person name="Larue G.E."/>
            <person name="Fisher S."/>
            <person name="Freeman R.M."/>
            <person name="Gunawardena J."/>
            <person name="Chu W."/>
            <person name="Stover N.A."/>
            <person name="Gregory B.D."/>
            <person name="Nowacki M."/>
            <person name="Derisi J."/>
            <person name="Roy S.W."/>
            <person name="Marshall W.F."/>
            <person name="Sood P."/>
        </authorList>
    </citation>
    <scope>NUCLEOTIDE SEQUENCE [LARGE SCALE GENOMIC DNA]</scope>
    <source>
        <strain evidence="5">WM001</strain>
    </source>
</reference>
<dbReference type="Pfam" id="PF00069">
    <property type="entry name" value="Pkinase"/>
    <property type="match status" value="1"/>
</dbReference>
<feature type="domain" description="Protein kinase" evidence="4">
    <location>
        <begin position="14"/>
        <end position="276"/>
    </location>
</feature>
<dbReference type="Gene3D" id="1.10.510.10">
    <property type="entry name" value="Transferase(Phosphotransferase) domain 1"/>
    <property type="match status" value="1"/>
</dbReference>
<dbReference type="InterPro" id="IPR017441">
    <property type="entry name" value="Protein_kinase_ATP_BS"/>
</dbReference>
<evidence type="ECO:0000313" key="5">
    <source>
        <dbReference type="EMBL" id="OMJ81872.1"/>
    </source>
</evidence>
<organism evidence="5 6">
    <name type="scientific">Stentor coeruleus</name>
    <dbReference type="NCBI Taxonomy" id="5963"/>
    <lineage>
        <taxon>Eukaryota</taxon>
        <taxon>Sar</taxon>
        <taxon>Alveolata</taxon>
        <taxon>Ciliophora</taxon>
        <taxon>Postciliodesmatophora</taxon>
        <taxon>Heterotrichea</taxon>
        <taxon>Heterotrichida</taxon>
        <taxon>Stentoridae</taxon>
        <taxon>Stentor</taxon>
    </lineage>
</organism>
<dbReference type="InterPro" id="IPR047173">
    <property type="entry name" value="STRAD_A/B-like"/>
</dbReference>
<accession>A0A1R2BYJ7</accession>
<dbReference type="EMBL" id="MPUH01000363">
    <property type="protein sequence ID" value="OMJ81872.1"/>
    <property type="molecule type" value="Genomic_DNA"/>
</dbReference>
<evidence type="ECO:0000259" key="4">
    <source>
        <dbReference type="PROSITE" id="PS50011"/>
    </source>
</evidence>
<feature type="region of interest" description="Disordered" evidence="3">
    <location>
        <begin position="317"/>
        <end position="358"/>
    </location>
</feature>
<dbReference type="GO" id="GO:0004672">
    <property type="term" value="F:protein kinase activity"/>
    <property type="evidence" value="ECO:0007669"/>
    <property type="project" value="InterPro"/>
</dbReference>